<evidence type="ECO:0000313" key="2">
    <source>
        <dbReference type="EMBL" id="KAK9889369.1"/>
    </source>
</evidence>
<dbReference type="SUPFAM" id="SSF57903">
    <property type="entry name" value="FYVE/PHD zinc finger"/>
    <property type="match status" value="1"/>
</dbReference>
<feature type="region of interest" description="Disordered" evidence="1">
    <location>
        <begin position="28"/>
        <end position="48"/>
    </location>
</feature>
<evidence type="ECO:0000256" key="1">
    <source>
        <dbReference type="SAM" id="MobiDB-lite"/>
    </source>
</evidence>
<proteinExistence type="predicted"/>
<organism evidence="2 3">
    <name type="scientific">Henosepilachna vigintioctopunctata</name>
    <dbReference type="NCBI Taxonomy" id="420089"/>
    <lineage>
        <taxon>Eukaryota</taxon>
        <taxon>Metazoa</taxon>
        <taxon>Ecdysozoa</taxon>
        <taxon>Arthropoda</taxon>
        <taxon>Hexapoda</taxon>
        <taxon>Insecta</taxon>
        <taxon>Pterygota</taxon>
        <taxon>Neoptera</taxon>
        <taxon>Endopterygota</taxon>
        <taxon>Coleoptera</taxon>
        <taxon>Polyphaga</taxon>
        <taxon>Cucujiformia</taxon>
        <taxon>Coccinelloidea</taxon>
        <taxon>Coccinellidae</taxon>
        <taxon>Epilachninae</taxon>
        <taxon>Epilachnini</taxon>
        <taxon>Henosepilachna</taxon>
    </lineage>
</organism>
<reference evidence="2 3" key="1">
    <citation type="submission" date="2023-03" db="EMBL/GenBank/DDBJ databases">
        <title>Genome insight into feeding habits of ladybird beetles.</title>
        <authorList>
            <person name="Li H.-S."/>
            <person name="Huang Y.-H."/>
            <person name="Pang H."/>
        </authorList>
    </citation>
    <scope>NUCLEOTIDE SEQUENCE [LARGE SCALE GENOMIC DNA]</scope>
    <source>
        <strain evidence="2">SYSU_2023b</strain>
        <tissue evidence="2">Whole body</tissue>
    </source>
</reference>
<name>A0AAW1V279_9CUCU</name>
<protein>
    <submittedName>
        <fullName evidence="2">Uncharacterized protein</fullName>
    </submittedName>
</protein>
<accession>A0AAW1V279</accession>
<dbReference type="EMBL" id="JARQZJ010000122">
    <property type="protein sequence ID" value="KAK9889369.1"/>
    <property type="molecule type" value="Genomic_DNA"/>
</dbReference>
<gene>
    <name evidence="2" type="ORF">WA026_004645</name>
</gene>
<sequence length="109" mass="12128">MLKGIYVAGQGKRKTTVLLLTSMPNIKEAKARSAPRPVPKKNTGKVTKALDFSSDSDHDLSAFLETGDNDEDLYSRSKPKEVWLKCLSCKRWAHASCADVPKKNICMFL</sequence>
<keyword evidence="3" id="KW-1185">Reference proteome</keyword>
<comment type="caution">
    <text evidence="2">The sequence shown here is derived from an EMBL/GenBank/DDBJ whole genome shotgun (WGS) entry which is preliminary data.</text>
</comment>
<dbReference type="InterPro" id="IPR011011">
    <property type="entry name" value="Znf_FYVE_PHD"/>
</dbReference>
<evidence type="ECO:0000313" key="3">
    <source>
        <dbReference type="Proteomes" id="UP001431783"/>
    </source>
</evidence>
<dbReference type="Proteomes" id="UP001431783">
    <property type="component" value="Unassembled WGS sequence"/>
</dbReference>
<dbReference type="AlphaFoldDB" id="A0AAW1V279"/>